<keyword evidence="6" id="KW-0472">Membrane</keyword>
<dbReference type="SUPFAM" id="SSF53850">
    <property type="entry name" value="Periplasmic binding protein-like II"/>
    <property type="match status" value="1"/>
</dbReference>
<dbReference type="Gene3D" id="3.40.190.10">
    <property type="entry name" value="Periplasmic binding protein-like II"/>
    <property type="match status" value="2"/>
</dbReference>
<keyword evidence="7" id="KW-0564">Palmitate</keyword>
<evidence type="ECO:0000256" key="1">
    <source>
        <dbReference type="ARBA" id="ARBA00004418"/>
    </source>
</evidence>
<accession>A0A506UF82</accession>
<keyword evidence="3" id="KW-1003">Cell membrane</keyword>
<keyword evidence="4" id="KW-0732">Signal</keyword>
<keyword evidence="5" id="KW-0574">Periplasm</keyword>
<protein>
    <submittedName>
        <fullName evidence="9">Sugar ABC transporter substrate-binding protein</fullName>
    </submittedName>
</protein>
<comment type="caution">
    <text evidence="9">The sequence shown here is derived from an EMBL/GenBank/DDBJ whole genome shotgun (WGS) entry which is preliminary data.</text>
</comment>
<dbReference type="RefSeq" id="WP_141165478.1">
    <property type="nucleotide sequence ID" value="NZ_VHLH01000003.1"/>
</dbReference>
<dbReference type="PANTHER" id="PTHR43649">
    <property type="entry name" value="ARABINOSE-BINDING PROTEIN-RELATED"/>
    <property type="match status" value="1"/>
</dbReference>
<dbReference type="AlphaFoldDB" id="A0A506UF82"/>
<dbReference type="OrthoDB" id="9770625at2"/>
<evidence type="ECO:0000256" key="5">
    <source>
        <dbReference type="ARBA" id="ARBA00022764"/>
    </source>
</evidence>
<evidence type="ECO:0000313" key="9">
    <source>
        <dbReference type="EMBL" id="TPW31881.1"/>
    </source>
</evidence>
<name>A0A506UF82_9HYPH</name>
<evidence type="ECO:0000256" key="8">
    <source>
        <dbReference type="ARBA" id="ARBA00023288"/>
    </source>
</evidence>
<reference evidence="9 10" key="1">
    <citation type="submission" date="2019-06" db="EMBL/GenBank/DDBJ databases">
        <authorList>
            <person name="Li M."/>
        </authorList>
    </citation>
    <scope>NUCLEOTIDE SEQUENCE [LARGE SCALE GENOMIC DNA]</scope>
    <source>
        <strain evidence="9 10">BGMRC6574</strain>
    </source>
</reference>
<sequence>MLDHKWNSKFVTAVFAGAFGILATGLSAQRSMADDFNWKAHSGETVSFLASTNPWTSAVMKYKGDFEKLTGITLRVDTYSEEQMRQRLVTVMNARSNEVDLFMTQVSREGMQFAAAGWYRDLMPLAKKETAPGYELDDLSPALVKAATFDGALVGIPLNIAGPVIYYRTDIFEKCQVSPPGTIDDIAKVAAKIKKCDPSVTAFASRGLKPALPYTFSVLLHNMGGSYMKDGKSNLCSPEGKKALRTYAGLLKDYGPPGVVNYNFYQLTSLYRAGRSAMSFESSNELSSIMENEQRLGDTGVMPLPKGPGGSHPITIGWSLAISKFSSNPDAAWYFVQWATSPKMQAKLALAGIAPPRKSASSDQAYKTWLDKQPVRKQWQQAIDFLAANGNSDVAYPIAQNPVSRQIIGQAVDSILLGTASVDEACKTADEKADALIAQQ</sequence>
<dbReference type="InterPro" id="IPR006059">
    <property type="entry name" value="SBP"/>
</dbReference>
<dbReference type="GO" id="GO:0042597">
    <property type="term" value="C:periplasmic space"/>
    <property type="evidence" value="ECO:0007669"/>
    <property type="project" value="UniProtKB-SubCell"/>
</dbReference>
<dbReference type="Pfam" id="PF01547">
    <property type="entry name" value="SBP_bac_1"/>
    <property type="match status" value="1"/>
</dbReference>
<evidence type="ECO:0000256" key="3">
    <source>
        <dbReference type="ARBA" id="ARBA00022475"/>
    </source>
</evidence>
<evidence type="ECO:0000256" key="6">
    <source>
        <dbReference type="ARBA" id="ARBA00023136"/>
    </source>
</evidence>
<comment type="similarity">
    <text evidence="2">Belongs to the bacterial solute-binding protein 1 family.</text>
</comment>
<evidence type="ECO:0000256" key="2">
    <source>
        <dbReference type="ARBA" id="ARBA00008520"/>
    </source>
</evidence>
<dbReference type="Proteomes" id="UP000320314">
    <property type="component" value="Unassembled WGS sequence"/>
</dbReference>
<organism evidence="9 10">
    <name type="scientific">Pararhizobium mangrovi</name>
    <dbReference type="NCBI Taxonomy" id="2590452"/>
    <lineage>
        <taxon>Bacteria</taxon>
        <taxon>Pseudomonadati</taxon>
        <taxon>Pseudomonadota</taxon>
        <taxon>Alphaproteobacteria</taxon>
        <taxon>Hyphomicrobiales</taxon>
        <taxon>Rhizobiaceae</taxon>
        <taxon>Rhizobium/Agrobacterium group</taxon>
        <taxon>Pararhizobium</taxon>
    </lineage>
</organism>
<keyword evidence="8" id="KW-0449">Lipoprotein</keyword>
<evidence type="ECO:0000256" key="7">
    <source>
        <dbReference type="ARBA" id="ARBA00023139"/>
    </source>
</evidence>
<gene>
    <name evidence="9" type="ORF">FJU11_02670</name>
</gene>
<comment type="subcellular location">
    <subcellularLocation>
        <location evidence="1">Periplasm</location>
    </subcellularLocation>
</comment>
<dbReference type="PANTHER" id="PTHR43649:SF33">
    <property type="entry name" value="POLYGALACTURONAN_RHAMNOGALACTURONAN-BINDING PROTEIN YTCQ"/>
    <property type="match status" value="1"/>
</dbReference>
<dbReference type="EMBL" id="VHLH01000003">
    <property type="protein sequence ID" value="TPW31881.1"/>
    <property type="molecule type" value="Genomic_DNA"/>
</dbReference>
<dbReference type="InterPro" id="IPR050490">
    <property type="entry name" value="Bact_solute-bd_prot1"/>
</dbReference>
<proteinExistence type="inferred from homology"/>
<keyword evidence="10" id="KW-1185">Reference proteome</keyword>
<evidence type="ECO:0000313" key="10">
    <source>
        <dbReference type="Proteomes" id="UP000320314"/>
    </source>
</evidence>
<evidence type="ECO:0000256" key="4">
    <source>
        <dbReference type="ARBA" id="ARBA00022729"/>
    </source>
</evidence>
<dbReference type="CDD" id="cd13585">
    <property type="entry name" value="PBP2_TMBP_like"/>
    <property type="match status" value="1"/>
</dbReference>